<comment type="caution">
    <text evidence="1">The sequence shown here is derived from an EMBL/GenBank/DDBJ whole genome shotgun (WGS) entry which is preliminary data.</text>
</comment>
<dbReference type="EMBL" id="JAGFBS010000023">
    <property type="protein sequence ID" value="KAG6373149.1"/>
    <property type="molecule type" value="Genomic_DNA"/>
</dbReference>
<organism evidence="1 2">
    <name type="scientific">Boletus reticuloceps</name>
    <dbReference type="NCBI Taxonomy" id="495285"/>
    <lineage>
        <taxon>Eukaryota</taxon>
        <taxon>Fungi</taxon>
        <taxon>Dikarya</taxon>
        <taxon>Basidiomycota</taxon>
        <taxon>Agaricomycotina</taxon>
        <taxon>Agaricomycetes</taxon>
        <taxon>Agaricomycetidae</taxon>
        <taxon>Boletales</taxon>
        <taxon>Boletineae</taxon>
        <taxon>Boletaceae</taxon>
        <taxon>Boletoideae</taxon>
        <taxon>Boletus</taxon>
    </lineage>
</organism>
<dbReference type="Proteomes" id="UP000683000">
    <property type="component" value="Unassembled WGS sequence"/>
</dbReference>
<name>A0A8I2YIU6_9AGAM</name>
<evidence type="ECO:0000313" key="2">
    <source>
        <dbReference type="Proteomes" id="UP000683000"/>
    </source>
</evidence>
<keyword evidence="2" id="KW-1185">Reference proteome</keyword>
<proteinExistence type="predicted"/>
<reference evidence="1" key="1">
    <citation type="submission" date="2021-03" db="EMBL/GenBank/DDBJ databases">
        <title>Evolutionary innovations through gain and loss of genes in the ectomycorrhizal Boletales.</title>
        <authorList>
            <person name="Wu G."/>
            <person name="Miyauchi S."/>
            <person name="Morin E."/>
            <person name="Yang Z.-L."/>
            <person name="Xu J."/>
            <person name="Martin F.M."/>
        </authorList>
    </citation>
    <scope>NUCLEOTIDE SEQUENCE</scope>
    <source>
        <strain evidence="1">BR01</strain>
    </source>
</reference>
<gene>
    <name evidence="1" type="ORF">JVT61DRAFT_6763</name>
</gene>
<dbReference type="AlphaFoldDB" id="A0A8I2YIU6"/>
<accession>A0A8I2YIU6</accession>
<evidence type="ECO:0000313" key="1">
    <source>
        <dbReference type="EMBL" id="KAG6373149.1"/>
    </source>
</evidence>
<sequence>MNEGSLLPYPRELIVAQLHYNKELTTHEDTIIPDICLEFFAKDDLLAPIYPVVCQIAFTQAFEDALSEIRVLIDTYHSICLAIIMDVREDPCYSRPDPKSETWTYPFSFETTQIRSKFNRLKKKYKAIERYNKSSGRGPWDDEFGANIDEMSEENVQSWEQYLATTPSDGVEGTWKKRKKSPEGALVSQEVNYSDLFTEEQYAKSGSKRIDAGAMSTAFDLDLNNLMGLSMDITLPDPTIQYTALHSMLLTLKQLPVIQLSPQGGIDFPPIPRPNIAIPSRSST</sequence>
<protein>
    <submittedName>
        <fullName evidence="1">Uncharacterized protein</fullName>
    </submittedName>
</protein>